<evidence type="ECO:0000259" key="2">
    <source>
        <dbReference type="Pfam" id="PF25476"/>
    </source>
</evidence>
<dbReference type="Proteomes" id="UP000076420">
    <property type="component" value="Unassembled WGS sequence"/>
</dbReference>
<reference evidence="3" key="1">
    <citation type="submission" date="2020-05" db="UniProtKB">
        <authorList>
            <consortium name="EnsemblMetazoa"/>
        </authorList>
    </citation>
    <scope>IDENTIFICATION</scope>
    <source>
        <strain evidence="3">BB02</strain>
    </source>
</reference>
<feature type="region of interest" description="Disordered" evidence="1">
    <location>
        <begin position="69"/>
        <end position="113"/>
    </location>
</feature>
<dbReference type="SUPFAM" id="SSF48140">
    <property type="entry name" value="Ribosomal protein L19 (L19e)"/>
    <property type="match status" value="1"/>
</dbReference>
<organism evidence="3 4">
    <name type="scientific">Biomphalaria glabrata</name>
    <name type="common">Bloodfluke planorb</name>
    <name type="synonym">Freshwater snail</name>
    <dbReference type="NCBI Taxonomy" id="6526"/>
    <lineage>
        <taxon>Eukaryota</taxon>
        <taxon>Metazoa</taxon>
        <taxon>Spiralia</taxon>
        <taxon>Lophotrochozoa</taxon>
        <taxon>Mollusca</taxon>
        <taxon>Gastropoda</taxon>
        <taxon>Heterobranchia</taxon>
        <taxon>Euthyneura</taxon>
        <taxon>Panpulmonata</taxon>
        <taxon>Hygrophila</taxon>
        <taxon>Lymnaeoidea</taxon>
        <taxon>Planorbidae</taxon>
        <taxon>Biomphalaria</taxon>
    </lineage>
</organism>
<feature type="compositionally biased region" description="Basic and acidic residues" evidence="1">
    <location>
        <begin position="79"/>
        <end position="113"/>
    </location>
</feature>
<dbReference type="Pfam" id="PF25476">
    <property type="entry name" value="Ribosomal_L19e_C"/>
    <property type="match status" value="1"/>
</dbReference>
<evidence type="ECO:0000313" key="3">
    <source>
        <dbReference type="EnsemblMetazoa" id="BGLB035829-PA"/>
    </source>
</evidence>
<dbReference type="InterPro" id="IPR057260">
    <property type="entry name" value="Ribosomal_L19e_C"/>
</dbReference>
<sequence length="113" mass="13907">SRYILFYKSVIVRTDYSLYVHYNSIRDLTKFKAIFFFLRYHELYMKCKGNGFKNKRVLMEFIHKRKAEKARSKLLSDQAEARRQKVKEARKRREERQAQKRDELLKNIEDPKK</sequence>
<dbReference type="STRING" id="6526.A0A2C9LWK8"/>
<gene>
    <name evidence="3" type="primary">106069598</name>
</gene>
<dbReference type="EnsemblMetazoa" id="BGLB035829-RA">
    <property type="protein sequence ID" value="BGLB035829-PA"/>
    <property type="gene ID" value="BGLB035829"/>
</dbReference>
<dbReference type="KEGG" id="bgt:106069598"/>
<evidence type="ECO:0000256" key="1">
    <source>
        <dbReference type="SAM" id="MobiDB-lite"/>
    </source>
</evidence>
<name>A0A2C9LWK8_BIOGL</name>
<proteinExistence type="predicted"/>
<feature type="domain" description="Ribosomal protein L19e C-terminal" evidence="2">
    <location>
        <begin position="39"/>
        <end position="66"/>
    </location>
</feature>
<evidence type="ECO:0000313" key="4">
    <source>
        <dbReference type="Proteomes" id="UP000076420"/>
    </source>
</evidence>
<dbReference type="PANTHER" id="PTHR10722">
    <property type="entry name" value="60S RIBOSOMAL PROTEIN L19"/>
    <property type="match status" value="1"/>
</dbReference>
<dbReference type="GO" id="GO:0006412">
    <property type="term" value="P:translation"/>
    <property type="evidence" value="ECO:0007669"/>
    <property type="project" value="InterPro"/>
</dbReference>
<dbReference type="InterPro" id="IPR039547">
    <property type="entry name" value="Ribosomal_eL19"/>
</dbReference>
<dbReference type="GO" id="GO:0022625">
    <property type="term" value="C:cytosolic large ribosomal subunit"/>
    <property type="evidence" value="ECO:0007669"/>
    <property type="project" value="InterPro"/>
</dbReference>
<accession>A0A2C9LWK8</accession>
<protein>
    <recommendedName>
        <fullName evidence="2">Ribosomal protein L19e C-terminal domain-containing protein</fullName>
    </recommendedName>
</protein>
<dbReference type="GO" id="GO:0003723">
    <property type="term" value="F:RNA binding"/>
    <property type="evidence" value="ECO:0007669"/>
    <property type="project" value="InterPro"/>
</dbReference>
<dbReference type="VEuPathDB" id="VectorBase:BGLB035829"/>
<dbReference type="VEuPathDB" id="VectorBase:BGLAX_041201"/>
<dbReference type="InterPro" id="IPR035970">
    <property type="entry name" value="60S_ribosomal_eL19_sf"/>
</dbReference>
<dbReference type="GO" id="GO:0003735">
    <property type="term" value="F:structural constituent of ribosome"/>
    <property type="evidence" value="ECO:0007669"/>
    <property type="project" value="InterPro"/>
</dbReference>
<dbReference type="Gene3D" id="1.10.1200.240">
    <property type="match status" value="1"/>
</dbReference>
<dbReference type="AlphaFoldDB" id="A0A2C9LWK8"/>